<comment type="caution">
    <text evidence="1">The sequence shown here is derived from an EMBL/GenBank/DDBJ whole genome shotgun (WGS) entry which is preliminary data.</text>
</comment>
<dbReference type="EC" id="1.5.1.2" evidence="1"/>
<protein>
    <submittedName>
        <fullName evidence="1">Delta 1-pyrroline-5-carboxylate reductase</fullName>
        <ecNumber evidence="1">1.5.1.2</ecNumber>
    </submittedName>
</protein>
<dbReference type="EMBL" id="JALBCA010000112">
    <property type="protein sequence ID" value="KAI2382708.1"/>
    <property type="molecule type" value="Genomic_DNA"/>
</dbReference>
<keyword evidence="1" id="KW-0560">Oxidoreductase</keyword>
<sequence length="331" mass="34661">MSAAANELGLAPRSGATLTVLGCGTLGVAILSGIFASLAEAKKADSRFLPGCGTATPPEEVAPHQVPSRFIACVIRPESALRIQKTLKQYSHPLTILQNDNLRGAREAEVVILACKPFMLQALLGAPGMRDALNGKLLISILAGVTVEQIEDTLYADTDIPHGDRCRIVRAMPNTAAIVRESMTVIGESNPPLPPHWDILVNWIFSRIGRVVTLPASKMDASTSVAGSGPAFVALVLEALADGGVAMGLPRAEAQAMAAQVLRGTASMVQNGDHPAFIREKVSTPGGCTIGGLMVLEEAGVRGQISKAVREATFIASQLGQSQSQSASRTR</sequence>
<reference evidence="1" key="1">
    <citation type="journal article" date="2022" name="bioRxiv">
        <title>Population genetic analysis of Ophidiomyces ophidiicola, the causative agent of snake fungal disease, indicates recent introductions to the USA.</title>
        <authorList>
            <person name="Ladner J.T."/>
            <person name="Palmer J.M."/>
            <person name="Ettinger C.L."/>
            <person name="Stajich J.E."/>
            <person name="Farrell T.M."/>
            <person name="Glorioso B.M."/>
            <person name="Lawson B."/>
            <person name="Price S.J."/>
            <person name="Stengle A.G."/>
            <person name="Grear D.A."/>
            <person name="Lorch J.M."/>
        </authorList>
    </citation>
    <scope>NUCLEOTIDE SEQUENCE</scope>
    <source>
        <strain evidence="1">NWHC 24266-5</strain>
    </source>
</reference>
<gene>
    <name evidence="1" type="primary">PRO3</name>
    <name evidence="1" type="ORF">LOY88_005804</name>
</gene>
<name>A0ACB8UPT4_9EURO</name>
<accession>A0ACB8UPT4</accession>
<organism evidence="1">
    <name type="scientific">Ophidiomyces ophidiicola</name>
    <dbReference type="NCBI Taxonomy" id="1387563"/>
    <lineage>
        <taxon>Eukaryota</taxon>
        <taxon>Fungi</taxon>
        <taxon>Dikarya</taxon>
        <taxon>Ascomycota</taxon>
        <taxon>Pezizomycotina</taxon>
        <taxon>Eurotiomycetes</taxon>
        <taxon>Eurotiomycetidae</taxon>
        <taxon>Onygenales</taxon>
        <taxon>Onygenaceae</taxon>
        <taxon>Ophidiomyces</taxon>
    </lineage>
</organism>
<evidence type="ECO:0000313" key="1">
    <source>
        <dbReference type="EMBL" id="KAI2382708.1"/>
    </source>
</evidence>
<proteinExistence type="predicted"/>